<feature type="signal peptide" evidence="1">
    <location>
        <begin position="1"/>
        <end position="20"/>
    </location>
</feature>
<sequence>MTKIKSIITVLLLTLSLAFAGCTAEKAASSNNTINESLKNIMTKLYDDLNQDLGELATTELTKDNLSYYLGINELDFEEGLASEPTMWPSAHSVVLVRVKDSVDIEKVKNDIKENVDSFKWICVGVEKDNIVVENIDNLILLAMDNNYSEDLKNIFLSLK</sequence>
<dbReference type="EMBL" id="CP016786">
    <property type="protein sequence ID" value="ASW44114.1"/>
    <property type="molecule type" value="Genomic_DNA"/>
</dbReference>
<dbReference type="OrthoDB" id="1853584at2"/>
<keyword evidence="3" id="KW-1185">Reference proteome</keyword>
<evidence type="ECO:0000313" key="3">
    <source>
        <dbReference type="Proteomes" id="UP000264883"/>
    </source>
</evidence>
<keyword evidence="1" id="KW-0732">Signal</keyword>
<organism evidence="2 3">
    <name type="scientific">Clostridium isatidis</name>
    <dbReference type="NCBI Taxonomy" id="182773"/>
    <lineage>
        <taxon>Bacteria</taxon>
        <taxon>Bacillati</taxon>
        <taxon>Bacillota</taxon>
        <taxon>Clostridia</taxon>
        <taxon>Eubacteriales</taxon>
        <taxon>Clostridiaceae</taxon>
        <taxon>Clostridium</taxon>
    </lineage>
</organism>
<evidence type="ECO:0000313" key="2">
    <source>
        <dbReference type="EMBL" id="ASW44114.1"/>
    </source>
</evidence>
<dbReference type="Proteomes" id="UP000264883">
    <property type="component" value="Chromosome"/>
</dbReference>
<feature type="chain" id="PRO_5039692278" description="DUF4358 domain-containing protein" evidence="1">
    <location>
        <begin position="21"/>
        <end position="160"/>
    </location>
</feature>
<dbReference type="InterPro" id="IPR025648">
    <property type="entry name" value="DUF4358"/>
</dbReference>
<protein>
    <recommendedName>
        <fullName evidence="4">DUF4358 domain-containing protein</fullName>
    </recommendedName>
</protein>
<name>A0A343JF06_9CLOT</name>
<dbReference type="RefSeq" id="WP_119866239.1">
    <property type="nucleotide sequence ID" value="NZ_CP016786.1"/>
</dbReference>
<accession>A0A343JF06</accession>
<evidence type="ECO:0000256" key="1">
    <source>
        <dbReference type="SAM" id="SignalP"/>
    </source>
</evidence>
<evidence type="ECO:0008006" key="4">
    <source>
        <dbReference type="Google" id="ProtNLM"/>
    </source>
</evidence>
<proteinExistence type="predicted"/>
<dbReference type="Pfam" id="PF14270">
    <property type="entry name" value="DUF4358"/>
    <property type="match status" value="1"/>
</dbReference>
<reference evidence="2 3" key="1">
    <citation type="submission" date="2016-08" db="EMBL/GenBank/DDBJ databases">
        <title>Complete Genome Sequence Of The Indigo Reducing Clostridium isatidis DSM15098.</title>
        <authorList>
            <person name="Little G.T."/>
            <person name="Minton N.P."/>
        </authorList>
    </citation>
    <scope>NUCLEOTIDE SEQUENCE [LARGE SCALE GENOMIC DNA]</scope>
    <source>
        <strain evidence="2 3">DSM 15098</strain>
    </source>
</reference>
<gene>
    <name evidence="2" type="ORF">BEN51_11695</name>
</gene>
<dbReference type="AlphaFoldDB" id="A0A343JF06"/>
<dbReference type="PROSITE" id="PS51257">
    <property type="entry name" value="PROKAR_LIPOPROTEIN"/>
    <property type="match status" value="1"/>
</dbReference>
<dbReference type="KEGG" id="cia:BEN51_11695"/>